<dbReference type="OrthoDB" id="6591885at2759"/>
<dbReference type="FunFam" id="1.20.120.180:FF:000002">
    <property type="entry name" value="Proteasome activator complex subunit 1"/>
    <property type="match status" value="1"/>
</dbReference>
<feature type="non-terminal residue" evidence="5">
    <location>
        <position position="111"/>
    </location>
</feature>
<keyword evidence="2 5" id="KW-0647">Proteasome</keyword>
<gene>
    <name evidence="5" type="ORF">CINCED_3A006103</name>
</gene>
<keyword evidence="6" id="KW-1185">Reference proteome</keyword>
<dbReference type="Proteomes" id="UP000325440">
    <property type="component" value="Unassembled WGS sequence"/>
</dbReference>
<evidence type="ECO:0000256" key="1">
    <source>
        <dbReference type="ARBA" id="ARBA00005883"/>
    </source>
</evidence>
<dbReference type="GO" id="GO:0061133">
    <property type="term" value="F:endopeptidase activator activity"/>
    <property type="evidence" value="ECO:0007669"/>
    <property type="project" value="TreeGrafter"/>
</dbReference>
<evidence type="ECO:0000313" key="6">
    <source>
        <dbReference type="Proteomes" id="UP000325440"/>
    </source>
</evidence>
<dbReference type="InterPro" id="IPR036252">
    <property type="entry name" value="Proteasome_activ_sf"/>
</dbReference>
<dbReference type="GO" id="GO:0061136">
    <property type="term" value="P:regulation of proteasomal protein catabolic process"/>
    <property type="evidence" value="ECO:0007669"/>
    <property type="project" value="TreeGrafter"/>
</dbReference>
<evidence type="ECO:0000256" key="3">
    <source>
        <dbReference type="ARBA" id="ARBA00037467"/>
    </source>
</evidence>
<dbReference type="Gene3D" id="1.20.120.180">
    <property type="entry name" value="Proteasome activator pa28, C-terminal domain"/>
    <property type="match status" value="1"/>
</dbReference>
<dbReference type="InterPro" id="IPR003186">
    <property type="entry name" value="PA28_C"/>
</dbReference>
<dbReference type="PANTHER" id="PTHR10660:SF2">
    <property type="entry name" value="LD45860P"/>
    <property type="match status" value="1"/>
</dbReference>
<dbReference type="Pfam" id="PF02252">
    <property type="entry name" value="PA28_C"/>
    <property type="match status" value="1"/>
</dbReference>
<name>A0A5E4NRE3_9HEMI</name>
<dbReference type="GO" id="GO:0005654">
    <property type="term" value="C:nucleoplasm"/>
    <property type="evidence" value="ECO:0007669"/>
    <property type="project" value="TreeGrafter"/>
</dbReference>
<dbReference type="GO" id="GO:0005737">
    <property type="term" value="C:cytoplasm"/>
    <property type="evidence" value="ECO:0007669"/>
    <property type="project" value="TreeGrafter"/>
</dbReference>
<dbReference type="PANTHER" id="PTHR10660">
    <property type="entry name" value="PROTEASOME REGULATOR PA28"/>
    <property type="match status" value="1"/>
</dbReference>
<feature type="domain" description="Proteasome activator PA28 C-terminal" evidence="4">
    <location>
        <begin position="3"/>
        <end position="111"/>
    </location>
</feature>
<accession>A0A5E4NRE3</accession>
<comment type="similarity">
    <text evidence="1">Belongs to the PA28 family.</text>
</comment>
<dbReference type="InterPro" id="IPR009077">
    <property type="entry name" value="Proteasome_activ_PA28"/>
</dbReference>
<evidence type="ECO:0000259" key="4">
    <source>
        <dbReference type="Pfam" id="PF02252"/>
    </source>
</evidence>
<protein>
    <submittedName>
        <fullName evidence="5">Proteasome activator pa28, C-terminal domain,Proteasome activator pa28</fullName>
    </submittedName>
</protein>
<proteinExistence type="inferred from homology"/>
<evidence type="ECO:0000256" key="2">
    <source>
        <dbReference type="ARBA" id="ARBA00022942"/>
    </source>
</evidence>
<dbReference type="GO" id="GO:2000045">
    <property type="term" value="P:regulation of G1/S transition of mitotic cell cycle"/>
    <property type="evidence" value="ECO:0007669"/>
    <property type="project" value="TreeGrafter"/>
</dbReference>
<dbReference type="EMBL" id="CABPRJ010002594">
    <property type="protein sequence ID" value="VVC46509.1"/>
    <property type="molecule type" value="Genomic_DNA"/>
</dbReference>
<dbReference type="InterPro" id="IPR036997">
    <property type="entry name" value="PA28_C_sf"/>
</dbReference>
<organism evidence="5 6">
    <name type="scientific">Cinara cedri</name>
    <dbReference type="NCBI Taxonomy" id="506608"/>
    <lineage>
        <taxon>Eukaryota</taxon>
        <taxon>Metazoa</taxon>
        <taxon>Ecdysozoa</taxon>
        <taxon>Arthropoda</taxon>
        <taxon>Hexapoda</taxon>
        <taxon>Insecta</taxon>
        <taxon>Pterygota</taxon>
        <taxon>Neoptera</taxon>
        <taxon>Paraneoptera</taxon>
        <taxon>Hemiptera</taxon>
        <taxon>Sternorrhyncha</taxon>
        <taxon>Aphidomorpha</taxon>
        <taxon>Aphidoidea</taxon>
        <taxon>Aphididae</taxon>
        <taxon>Lachninae</taxon>
        <taxon>Cinara</taxon>
    </lineage>
</organism>
<comment type="function">
    <text evidence="3">Implicated in immunoproteasome assembly and required for efficient antigen processing. The PA28 activator complex enhances the generation of class I binding peptides by altering the cleavage pattern of the proteasome.</text>
</comment>
<evidence type="ECO:0000313" key="5">
    <source>
        <dbReference type="EMBL" id="VVC46509.1"/>
    </source>
</evidence>
<sequence length="111" mass="12920">MDVVEMFNIVKPYMRQLLEDTNALKMWVSLLIPKIEDGNNFGVAVQEDTLAQIQHVEAEVASYLEQEFQYLVSRGNLIAKVVKYLYVEDYKRAIDELDERTYVSMAIAMHE</sequence>
<reference evidence="5 6" key="1">
    <citation type="submission" date="2019-08" db="EMBL/GenBank/DDBJ databases">
        <authorList>
            <person name="Alioto T."/>
            <person name="Alioto T."/>
            <person name="Gomez Garrido J."/>
        </authorList>
    </citation>
    <scope>NUCLEOTIDE SEQUENCE [LARGE SCALE GENOMIC DNA]</scope>
</reference>
<dbReference type="GO" id="GO:0008537">
    <property type="term" value="C:proteasome activator complex"/>
    <property type="evidence" value="ECO:0007669"/>
    <property type="project" value="InterPro"/>
</dbReference>
<dbReference type="SUPFAM" id="SSF47216">
    <property type="entry name" value="Proteasome activator"/>
    <property type="match status" value="1"/>
</dbReference>
<dbReference type="AlphaFoldDB" id="A0A5E4NRE3"/>